<gene>
    <name evidence="1" type="ORF">C8R41DRAFT_912890</name>
</gene>
<dbReference type="EMBL" id="JANVFT010000001">
    <property type="protein sequence ID" value="KAJ4501610.1"/>
    <property type="molecule type" value="Genomic_DNA"/>
</dbReference>
<evidence type="ECO:0000313" key="1">
    <source>
        <dbReference type="EMBL" id="KAJ4501610.1"/>
    </source>
</evidence>
<accession>A0ABQ8W2N3</accession>
<protein>
    <submittedName>
        <fullName evidence="1">Uncharacterized protein</fullName>
    </submittedName>
</protein>
<proteinExistence type="predicted"/>
<reference evidence="1" key="1">
    <citation type="submission" date="2022-08" db="EMBL/GenBank/DDBJ databases">
        <title>A Global Phylogenomic Analysis of the Shiitake Genus Lentinula.</title>
        <authorList>
            <consortium name="DOE Joint Genome Institute"/>
            <person name="Sierra-Patev S."/>
            <person name="Min B."/>
            <person name="Naranjo-Ortiz M."/>
            <person name="Looney B."/>
            <person name="Konkel Z."/>
            <person name="Slot J.C."/>
            <person name="Sakamoto Y."/>
            <person name="Steenwyk J.L."/>
            <person name="Rokas A."/>
            <person name="Carro J."/>
            <person name="Camarero S."/>
            <person name="Ferreira P."/>
            <person name="Molpeceres G."/>
            <person name="Ruiz-Duenas F.J."/>
            <person name="Serrano A."/>
            <person name="Henrissat B."/>
            <person name="Drula E."/>
            <person name="Hughes K.W."/>
            <person name="Mata J.L."/>
            <person name="Ishikawa N.K."/>
            <person name="Vargas-Isla R."/>
            <person name="Ushijima S."/>
            <person name="Smith C.A."/>
            <person name="Ahrendt S."/>
            <person name="Andreopoulos W."/>
            <person name="He G."/>
            <person name="Labutti K."/>
            <person name="Lipzen A."/>
            <person name="Ng V."/>
            <person name="Riley R."/>
            <person name="Sandor L."/>
            <person name="Barry K."/>
            <person name="Martinez A.T."/>
            <person name="Xiao Y."/>
            <person name="Gibbons J.G."/>
            <person name="Terashima K."/>
            <person name="Grigoriev I.V."/>
            <person name="Hibbett D.S."/>
        </authorList>
    </citation>
    <scope>NUCLEOTIDE SEQUENCE</scope>
    <source>
        <strain evidence="1">RHP3577 ss4</strain>
    </source>
</reference>
<dbReference type="Proteomes" id="UP001150217">
    <property type="component" value="Unassembled WGS sequence"/>
</dbReference>
<organism evidence="1 2">
    <name type="scientific">Lentinula lateritia</name>
    <dbReference type="NCBI Taxonomy" id="40482"/>
    <lineage>
        <taxon>Eukaryota</taxon>
        <taxon>Fungi</taxon>
        <taxon>Dikarya</taxon>
        <taxon>Basidiomycota</taxon>
        <taxon>Agaricomycotina</taxon>
        <taxon>Agaricomycetes</taxon>
        <taxon>Agaricomycetidae</taxon>
        <taxon>Agaricales</taxon>
        <taxon>Marasmiineae</taxon>
        <taxon>Omphalotaceae</taxon>
        <taxon>Lentinula</taxon>
    </lineage>
</organism>
<keyword evidence="2" id="KW-1185">Reference proteome</keyword>
<sequence>MDLGDIRGGASWLGPDHYDKCIVGLLVPSVGILGKIVTVSMVRQRGFFYFSCTALSSSGLVREKEMSRYDPRRLEAEATEILAWIPRAASKRILLAVCPSWTPPAFYGLEVVFTLSRTQINKYTEAVPVQLFSIGLTVASTSKTSICQVDFTIALNLSPLFRKGYGDKEILTSSIEFCTASLGMISVCAPETVLSQQTGL</sequence>
<comment type="caution">
    <text evidence="1">The sequence shown here is derived from an EMBL/GenBank/DDBJ whole genome shotgun (WGS) entry which is preliminary data.</text>
</comment>
<evidence type="ECO:0000313" key="2">
    <source>
        <dbReference type="Proteomes" id="UP001150217"/>
    </source>
</evidence>
<name>A0ABQ8W2N3_9AGAR</name>